<evidence type="ECO:0000313" key="3">
    <source>
        <dbReference type="Proteomes" id="UP000306317"/>
    </source>
</evidence>
<feature type="transmembrane region" description="Helical" evidence="1">
    <location>
        <begin position="80"/>
        <end position="106"/>
    </location>
</feature>
<accession>A0A4S3KLD5</accession>
<keyword evidence="3" id="KW-1185">Reference proteome</keyword>
<evidence type="ECO:0000256" key="1">
    <source>
        <dbReference type="SAM" id="Phobius"/>
    </source>
</evidence>
<dbReference type="OrthoDB" id="118685at2"/>
<keyword evidence="1" id="KW-0812">Transmembrane</keyword>
<reference evidence="2 3" key="1">
    <citation type="submission" date="2017-02" db="EMBL/GenBank/DDBJ databases">
        <title>Whole genome sequencing of Rhodanobacter lindaniclasticus DSM 17932.</title>
        <authorList>
            <person name="Kumar S."/>
            <person name="Patil P."/>
            <person name="Patil P.B."/>
        </authorList>
    </citation>
    <scope>NUCLEOTIDE SEQUENCE [LARGE SCALE GENOMIC DNA]</scope>
    <source>
        <strain evidence="2 3">DSM 17932</strain>
    </source>
</reference>
<dbReference type="Proteomes" id="UP000306317">
    <property type="component" value="Unassembled WGS sequence"/>
</dbReference>
<proteinExistence type="predicted"/>
<organism evidence="2 3">
    <name type="scientific">Rhodanobacter lindaniclasticus</name>
    <dbReference type="NCBI Taxonomy" id="75310"/>
    <lineage>
        <taxon>Bacteria</taxon>
        <taxon>Pseudomonadati</taxon>
        <taxon>Pseudomonadota</taxon>
        <taxon>Gammaproteobacteria</taxon>
        <taxon>Lysobacterales</taxon>
        <taxon>Rhodanobacteraceae</taxon>
        <taxon>Rhodanobacter</taxon>
    </lineage>
</organism>
<evidence type="ECO:0000313" key="2">
    <source>
        <dbReference type="EMBL" id="THD09579.1"/>
    </source>
</evidence>
<feature type="transmembrane region" description="Helical" evidence="1">
    <location>
        <begin position="215"/>
        <end position="234"/>
    </location>
</feature>
<keyword evidence="1" id="KW-1133">Transmembrane helix</keyword>
<feature type="transmembrane region" description="Helical" evidence="1">
    <location>
        <begin position="20"/>
        <end position="39"/>
    </location>
</feature>
<dbReference type="RefSeq" id="WP_136257035.1">
    <property type="nucleotide sequence ID" value="NZ_MWIO01000007.1"/>
</dbReference>
<protein>
    <submittedName>
        <fullName evidence="2">Uncharacterized protein</fullName>
    </submittedName>
</protein>
<sequence length="319" mass="34683">MNTFLWLVKREFWEHRGGFLRAPVITAAIFLVLNLMGIVTGEVMGRQMGFHLGIGSNNLHLLTQELDKQSMEAVGAGLDLVMYSSTMIIGIVLGFVVFFYCLGALYDDRRDRSILFWKSLPVSDTATVLSKVVSATVVAPLIAVVVGALTGLVMLLMFAITLSLHGVSVWHLLGLSHPLQVMANLVGSIPLYVLWALPTVGWLMLCSAWARSKPFLWAVALPVGVGIVIGWFNLLGTLNISNDWYWRGVVARILGSVFPGGWFSEVSGIGGDSPAAVLSSLSVMHSYSALGSMDLWIGVAAAIAMLAGAIWFRRWRDDS</sequence>
<feature type="transmembrane region" description="Helical" evidence="1">
    <location>
        <begin position="295"/>
        <end position="312"/>
    </location>
</feature>
<dbReference type="AlphaFoldDB" id="A0A4S3KLD5"/>
<name>A0A4S3KLD5_9GAMM</name>
<feature type="transmembrane region" description="Helical" evidence="1">
    <location>
        <begin position="137"/>
        <end position="161"/>
    </location>
</feature>
<feature type="transmembrane region" description="Helical" evidence="1">
    <location>
        <begin position="181"/>
        <end position="203"/>
    </location>
</feature>
<keyword evidence="1" id="KW-0472">Membrane</keyword>
<comment type="caution">
    <text evidence="2">The sequence shown here is derived from an EMBL/GenBank/DDBJ whole genome shotgun (WGS) entry which is preliminary data.</text>
</comment>
<dbReference type="EMBL" id="MWIO01000007">
    <property type="protein sequence ID" value="THD09579.1"/>
    <property type="molecule type" value="Genomic_DNA"/>
</dbReference>
<gene>
    <name evidence="2" type="ORF">B1991_01975</name>
</gene>